<reference evidence="1 2" key="1">
    <citation type="journal article" date="2015" name="Genome Announc.">
        <title>Expanding the biotechnology potential of lactobacilli through comparative genomics of 213 strains and associated genera.</title>
        <authorList>
            <person name="Sun Z."/>
            <person name="Harris H.M."/>
            <person name="McCann A."/>
            <person name="Guo C."/>
            <person name="Argimon S."/>
            <person name="Zhang W."/>
            <person name="Yang X."/>
            <person name="Jeffery I.B."/>
            <person name="Cooney J.C."/>
            <person name="Kagawa T.F."/>
            <person name="Liu W."/>
            <person name="Song Y."/>
            <person name="Salvetti E."/>
            <person name="Wrobel A."/>
            <person name="Rasinkangas P."/>
            <person name="Parkhill J."/>
            <person name="Rea M.C."/>
            <person name="O'Sullivan O."/>
            <person name="Ritari J."/>
            <person name="Douillard F.P."/>
            <person name="Paul Ross R."/>
            <person name="Yang R."/>
            <person name="Briner A.E."/>
            <person name="Felis G.E."/>
            <person name="de Vos W.M."/>
            <person name="Barrangou R."/>
            <person name="Klaenhammer T.R."/>
            <person name="Caufield P.W."/>
            <person name="Cui Y."/>
            <person name="Zhang H."/>
            <person name="O'Toole P.W."/>
        </authorList>
    </citation>
    <scope>NUCLEOTIDE SEQUENCE [LARGE SCALE GENOMIC DNA]</scope>
    <source>
        <strain evidence="1 2">DSM 22697</strain>
    </source>
</reference>
<dbReference type="Proteomes" id="UP000050865">
    <property type="component" value="Unassembled WGS sequence"/>
</dbReference>
<dbReference type="InterPro" id="IPR009057">
    <property type="entry name" value="Homeodomain-like_sf"/>
</dbReference>
<dbReference type="RefSeq" id="WP_054662632.1">
    <property type="nucleotide sequence ID" value="NZ_AYZJ01000098.1"/>
</dbReference>
<evidence type="ECO:0000313" key="1">
    <source>
        <dbReference type="EMBL" id="KRN18145.1"/>
    </source>
</evidence>
<evidence type="ECO:0008006" key="3">
    <source>
        <dbReference type="Google" id="ProtNLM"/>
    </source>
</evidence>
<name>A0A0R2EQ13_9LACO</name>
<dbReference type="SUPFAM" id="SSF46689">
    <property type="entry name" value="Homeodomain-like"/>
    <property type="match status" value="1"/>
</dbReference>
<dbReference type="PATRIC" id="fig|1423730.4.peg.883"/>
<dbReference type="AlphaFoldDB" id="A0A0R2EQ13"/>
<protein>
    <recommendedName>
        <fullName evidence="3">HTH tetR-type domain-containing protein</fullName>
    </recommendedName>
</protein>
<gene>
    <name evidence="1" type="ORF">FC75_GL000837</name>
</gene>
<keyword evidence="2" id="KW-1185">Reference proteome</keyword>
<accession>A0A0R2EQ13</accession>
<dbReference type="Gene3D" id="1.10.357.10">
    <property type="entry name" value="Tetracycline Repressor, domain 2"/>
    <property type="match status" value="1"/>
</dbReference>
<evidence type="ECO:0000313" key="2">
    <source>
        <dbReference type="Proteomes" id="UP000050865"/>
    </source>
</evidence>
<organism evidence="1 2">
    <name type="scientific">Lacticaseibacillus camelliae DSM 22697 = JCM 13995</name>
    <dbReference type="NCBI Taxonomy" id="1423730"/>
    <lineage>
        <taxon>Bacteria</taxon>
        <taxon>Bacillati</taxon>
        <taxon>Bacillota</taxon>
        <taxon>Bacilli</taxon>
        <taxon>Lactobacillales</taxon>
        <taxon>Lactobacillaceae</taxon>
        <taxon>Lacticaseibacillus</taxon>
    </lineage>
</organism>
<dbReference type="OrthoDB" id="9810250at2"/>
<comment type="caution">
    <text evidence="1">The sequence shown here is derived from an EMBL/GenBank/DDBJ whole genome shotgun (WGS) entry which is preliminary data.</text>
</comment>
<sequence>MSKVHIPVAYYQAPDKRLQATQDKLFAALKQHFDAGEAFANISVSALCQTAKIARQTYYQHYDSIGEIIEVTVARVINSALQKADQALDPSEEGAPLKVDLLLAHRDLIAMVRWAHAGDLIVAYLSREIRRVSSIEGTNIPMKGIMIDLLARMYLAFADVVNEHPELSRSQLITIFQKMLPAPAKIFRDL</sequence>
<dbReference type="STRING" id="1423730.FC75_GL000837"/>
<dbReference type="EMBL" id="AYZJ01000098">
    <property type="protein sequence ID" value="KRN18145.1"/>
    <property type="molecule type" value="Genomic_DNA"/>
</dbReference>
<proteinExistence type="predicted"/>